<name>A0A7C4YGE1_UNCW3</name>
<protein>
    <submittedName>
        <fullName evidence="3">Glycosyltransferase</fullName>
    </submittedName>
</protein>
<proteinExistence type="predicted"/>
<dbReference type="PANTHER" id="PTHR43179">
    <property type="entry name" value="RHAMNOSYLTRANSFERASE WBBL"/>
    <property type="match status" value="1"/>
</dbReference>
<feature type="transmembrane region" description="Helical" evidence="1">
    <location>
        <begin position="244"/>
        <end position="263"/>
    </location>
</feature>
<dbReference type="EMBL" id="DTHG01000017">
    <property type="protein sequence ID" value="HGW91187.1"/>
    <property type="molecule type" value="Genomic_DNA"/>
</dbReference>
<keyword evidence="1" id="KW-0812">Transmembrane</keyword>
<keyword evidence="3" id="KW-0808">Transferase</keyword>
<gene>
    <name evidence="3" type="ORF">ENV67_01425</name>
</gene>
<dbReference type="GO" id="GO:0016740">
    <property type="term" value="F:transferase activity"/>
    <property type="evidence" value="ECO:0007669"/>
    <property type="project" value="UniProtKB-KW"/>
</dbReference>
<dbReference type="InterPro" id="IPR001173">
    <property type="entry name" value="Glyco_trans_2-like"/>
</dbReference>
<evidence type="ECO:0000259" key="2">
    <source>
        <dbReference type="Pfam" id="PF00535"/>
    </source>
</evidence>
<keyword evidence="1" id="KW-1133">Transmembrane helix</keyword>
<feature type="domain" description="Glycosyltransferase 2-like" evidence="2">
    <location>
        <begin position="3"/>
        <end position="81"/>
    </location>
</feature>
<evidence type="ECO:0000256" key="1">
    <source>
        <dbReference type="SAM" id="Phobius"/>
    </source>
</evidence>
<dbReference type="Pfam" id="PF00535">
    <property type="entry name" value="Glycos_transf_2"/>
    <property type="match status" value="1"/>
</dbReference>
<dbReference type="AlphaFoldDB" id="A0A7C4YGE1"/>
<dbReference type="Gene3D" id="3.90.550.10">
    <property type="entry name" value="Spore Coat Polysaccharide Biosynthesis Protein SpsA, Chain A"/>
    <property type="match status" value="1"/>
</dbReference>
<sequence length="265" mass="31375">MFSFIIVNYNGGEYIERCIESLLRLKVEKEIIVVDNGSKDDSCERIKKYPVSLFKMEKNEGYPKGINYGIKNSKGEFIFLLTPTTFIISGNIEELKRYDVCGIKLYDEKGNIVRSVRKIPSILDFLFLLTGISEVFKGNKILNRWREPHFDYEKKGLAEQPMSCALFLKRDVIERVGYFDERFFLYFSDVDLSKNLKENGIKTYYIPDISGIHLRGGITYKIGLKRLEYFYKDMMRYIYKHYKLFANLFILPLITNYILRRFFKN</sequence>
<dbReference type="SUPFAM" id="SSF53448">
    <property type="entry name" value="Nucleotide-diphospho-sugar transferases"/>
    <property type="match status" value="1"/>
</dbReference>
<comment type="caution">
    <text evidence="3">The sequence shown here is derived from an EMBL/GenBank/DDBJ whole genome shotgun (WGS) entry which is preliminary data.</text>
</comment>
<dbReference type="PANTHER" id="PTHR43179:SF7">
    <property type="entry name" value="RHAMNOSYLTRANSFERASE WBBL"/>
    <property type="match status" value="1"/>
</dbReference>
<dbReference type="InterPro" id="IPR029044">
    <property type="entry name" value="Nucleotide-diphossugar_trans"/>
</dbReference>
<keyword evidence="1" id="KW-0472">Membrane</keyword>
<reference evidence="3" key="1">
    <citation type="journal article" date="2020" name="mSystems">
        <title>Genome- and Community-Level Interaction Insights into Carbon Utilization and Element Cycling Functions of Hydrothermarchaeota in Hydrothermal Sediment.</title>
        <authorList>
            <person name="Zhou Z."/>
            <person name="Liu Y."/>
            <person name="Xu W."/>
            <person name="Pan J."/>
            <person name="Luo Z.H."/>
            <person name="Li M."/>
        </authorList>
    </citation>
    <scope>NUCLEOTIDE SEQUENCE [LARGE SCALE GENOMIC DNA]</scope>
    <source>
        <strain evidence="3">SpSt-780</strain>
    </source>
</reference>
<organism evidence="3">
    <name type="scientific">candidate division WOR-3 bacterium</name>
    <dbReference type="NCBI Taxonomy" id="2052148"/>
    <lineage>
        <taxon>Bacteria</taxon>
        <taxon>Bacteria division WOR-3</taxon>
    </lineage>
</organism>
<accession>A0A7C4YGE1</accession>
<evidence type="ECO:0000313" key="3">
    <source>
        <dbReference type="EMBL" id="HGW91187.1"/>
    </source>
</evidence>